<evidence type="ECO:0000256" key="9">
    <source>
        <dbReference type="ARBA" id="ARBA00023136"/>
    </source>
</evidence>
<evidence type="ECO:0000313" key="12">
    <source>
        <dbReference type="EMBL" id="XCH23687.1"/>
    </source>
</evidence>
<comment type="subcellular location">
    <subcellularLocation>
        <location evidence="2">Cell membrane</location>
        <topology evidence="2">Multi-pass membrane protein</topology>
    </subcellularLocation>
</comment>
<dbReference type="Gene3D" id="2.60.40.10">
    <property type="entry name" value="Immunoglobulins"/>
    <property type="match status" value="1"/>
</dbReference>
<evidence type="ECO:0000256" key="2">
    <source>
        <dbReference type="ARBA" id="ARBA00004651"/>
    </source>
</evidence>
<evidence type="ECO:0000256" key="5">
    <source>
        <dbReference type="ARBA" id="ARBA00022679"/>
    </source>
</evidence>
<keyword evidence="6 10" id="KW-0812">Transmembrane</keyword>
<organism evidence="12">
    <name type="scientific">Dyadobacter sp. 676</name>
    <dbReference type="NCBI Taxonomy" id="3088362"/>
    <lineage>
        <taxon>Bacteria</taxon>
        <taxon>Pseudomonadati</taxon>
        <taxon>Bacteroidota</taxon>
        <taxon>Cytophagia</taxon>
        <taxon>Cytophagales</taxon>
        <taxon>Spirosomataceae</taxon>
        <taxon>Dyadobacter</taxon>
    </lineage>
</organism>
<accession>A0AAU8FII1</accession>
<keyword evidence="7 12" id="KW-0418">Kinase</keyword>
<dbReference type="InterPro" id="IPR050351">
    <property type="entry name" value="BphY/WalK/GraS-like"/>
</dbReference>
<dbReference type="GO" id="GO:0000155">
    <property type="term" value="F:phosphorelay sensor kinase activity"/>
    <property type="evidence" value="ECO:0007669"/>
    <property type="project" value="InterPro"/>
</dbReference>
<evidence type="ECO:0000256" key="10">
    <source>
        <dbReference type="SAM" id="Phobius"/>
    </source>
</evidence>
<dbReference type="SUPFAM" id="SSF55874">
    <property type="entry name" value="ATPase domain of HSP90 chaperone/DNA topoisomerase II/histidine kinase"/>
    <property type="match status" value="1"/>
</dbReference>
<keyword evidence="9 10" id="KW-0472">Membrane</keyword>
<keyword evidence="4" id="KW-1003">Cell membrane</keyword>
<keyword evidence="5" id="KW-0808">Transferase</keyword>
<dbReference type="InterPro" id="IPR005467">
    <property type="entry name" value="His_kinase_dom"/>
</dbReference>
<reference evidence="12" key="1">
    <citation type="submission" date="2024-06" db="EMBL/GenBank/DDBJ databases">
        <title>Sequencing and assembly of the genome of Dyadobacter sp. strain 676, a symbiont of Cyamopsis tetragonoloba.</title>
        <authorList>
            <person name="Guro P."/>
            <person name="Sazanova A."/>
            <person name="Kuznetsova I."/>
            <person name="Belimov A."/>
            <person name="Safronova V."/>
        </authorList>
    </citation>
    <scope>NUCLEOTIDE SEQUENCE</scope>
    <source>
        <strain evidence="12">676</strain>
    </source>
</reference>
<evidence type="ECO:0000256" key="1">
    <source>
        <dbReference type="ARBA" id="ARBA00000085"/>
    </source>
</evidence>
<protein>
    <recommendedName>
        <fullName evidence="3">histidine kinase</fullName>
        <ecNumber evidence="3">2.7.13.3</ecNumber>
    </recommendedName>
</protein>
<dbReference type="GO" id="GO:0004721">
    <property type="term" value="F:phosphoprotein phosphatase activity"/>
    <property type="evidence" value="ECO:0007669"/>
    <property type="project" value="TreeGrafter"/>
</dbReference>
<evidence type="ECO:0000256" key="3">
    <source>
        <dbReference type="ARBA" id="ARBA00012438"/>
    </source>
</evidence>
<evidence type="ECO:0000256" key="4">
    <source>
        <dbReference type="ARBA" id="ARBA00022475"/>
    </source>
</evidence>
<dbReference type="InterPro" id="IPR036097">
    <property type="entry name" value="HisK_dim/P_sf"/>
</dbReference>
<dbReference type="InterPro" id="IPR036890">
    <property type="entry name" value="HATPase_C_sf"/>
</dbReference>
<dbReference type="SUPFAM" id="SSF47384">
    <property type="entry name" value="Homodimeric domain of signal transducing histidine kinase"/>
    <property type="match status" value="1"/>
</dbReference>
<feature type="transmembrane region" description="Helical" evidence="10">
    <location>
        <begin position="136"/>
        <end position="154"/>
    </location>
</feature>
<evidence type="ECO:0000256" key="8">
    <source>
        <dbReference type="ARBA" id="ARBA00022989"/>
    </source>
</evidence>
<dbReference type="Gene3D" id="3.30.565.10">
    <property type="entry name" value="Histidine kinase-like ATPase, C-terminal domain"/>
    <property type="match status" value="1"/>
</dbReference>
<dbReference type="GO" id="GO:0016036">
    <property type="term" value="P:cellular response to phosphate starvation"/>
    <property type="evidence" value="ECO:0007669"/>
    <property type="project" value="TreeGrafter"/>
</dbReference>
<dbReference type="Pfam" id="PF02518">
    <property type="entry name" value="HATPase_c"/>
    <property type="match status" value="1"/>
</dbReference>
<dbReference type="InterPro" id="IPR013783">
    <property type="entry name" value="Ig-like_fold"/>
</dbReference>
<keyword evidence="8 10" id="KW-1133">Transmembrane helix</keyword>
<evidence type="ECO:0000256" key="7">
    <source>
        <dbReference type="ARBA" id="ARBA00022777"/>
    </source>
</evidence>
<dbReference type="PANTHER" id="PTHR45453">
    <property type="entry name" value="PHOSPHATE REGULON SENSOR PROTEIN PHOR"/>
    <property type="match status" value="1"/>
</dbReference>
<dbReference type="GO" id="GO:0005886">
    <property type="term" value="C:plasma membrane"/>
    <property type="evidence" value="ECO:0007669"/>
    <property type="project" value="UniProtKB-SubCell"/>
</dbReference>
<dbReference type="EC" id="2.7.13.3" evidence="3"/>
<dbReference type="PROSITE" id="PS50109">
    <property type="entry name" value="HIS_KIN"/>
    <property type="match status" value="1"/>
</dbReference>
<dbReference type="Gene3D" id="1.10.287.130">
    <property type="match status" value="1"/>
</dbReference>
<feature type="domain" description="Histidine kinase" evidence="11">
    <location>
        <begin position="206"/>
        <end position="419"/>
    </location>
</feature>
<dbReference type="InterPro" id="IPR003661">
    <property type="entry name" value="HisK_dim/P_dom"/>
</dbReference>
<dbReference type="AlphaFoldDB" id="A0AAU8FII1"/>
<name>A0AAU8FII1_9BACT</name>
<dbReference type="SMART" id="SM00387">
    <property type="entry name" value="HATPase_c"/>
    <property type="match status" value="1"/>
</dbReference>
<proteinExistence type="predicted"/>
<dbReference type="InterPro" id="IPR003594">
    <property type="entry name" value="HATPase_dom"/>
</dbReference>
<sequence length="426" mass="48082">MSLPSIDGLVWFVPEQTRPELPDEQIFIDSSGGDDSTLTFDGNRVSVGAGVPQIVLKVTTPYFGDPYNLRMSYRIFKGDEPLTEWKALEENRAIAIPLHGGGNYTLRVRKANGFGKNNYSEMQVTIAVGRRWHETWWFRGIAVAAVLLLFYGILRQRIKAIKKQNLLLEAKVRERTEHLEKTLGVLSDSEKHLEQQVRLHIHMIASISHDIRTPVKHMSYALDYSQSLIEANNLDSAISFMKQLKLAVENMYHMVDNLVNFIKPELRGGYNTLSEVGLRDLIEEKVSLFRPIANASNGAIQVDVAPGETVLTDPKLLGIIVHNLIDNAIKIREGNRVKIYTRHEEAGMHLIFEDIGPGMPSELLTWLNAVDPDEHTNLPVGYEGLGLLLLKQISKFLRLELYVKNNPGACIHLFFGKDNATETTHR</sequence>
<evidence type="ECO:0000259" key="11">
    <source>
        <dbReference type="PROSITE" id="PS50109"/>
    </source>
</evidence>
<evidence type="ECO:0000256" key="6">
    <source>
        <dbReference type="ARBA" id="ARBA00022692"/>
    </source>
</evidence>
<dbReference type="PANTHER" id="PTHR45453:SF2">
    <property type="entry name" value="HISTIDINE KINASE"/>
    <property type="match status" value="1"/>
</dbReference>
<dbReference type="RefSeq" id="WP_353719011.1">
    <property type="nucleotide sequence ID" value="NZ_CP159289.1"/>
</dbReference>
<dbReference type="CDD" id="cd00082">
    <property type="entry name" value="HisKA"/>
    <property type="match status" value="1"/>
</dbReference>
<comment type="catalytic activity">
    <reaction evidence="1">
        <text>ATP + protein L-histidine = ADP + protein N-phospho-L-histidine.</text>
        <dbReference type="EC" id="2.7.13.3"/>
    </reaction>
</comment>
<gene>
    <name evidence="12" type="ORF">ABV298_25790</name>
</gene>
<dbReference type="EMBL" id="CP159289">
    <property type="protein sequence ID" value="XCH23687.1"/>
    <property type="molecule type" value="Genomic_DNA"/>
</dbReference>